<dbReference type="AlphaFoldDB" id="A0A397V0W2"/>
<comment type="caution">
    <text evidence="1">The sequence shown here is derived from an EMBL/GenBank/DDBJ whole genome shotgun (WGS) entry which is preliminary data.</text>
</comment>
<sequence>MEKQEKKKKKEVLKYKLAVLNEEVDLMFLSTGYSTSVPPSQGLCDNCFESLSEKGANNITEKDGIEEFQDFEESEEDMEEHKFIQKRDKRNVLKLQNALEYVDKW</sequence>
<gene>
    <name evidence="1" type="ORF">C2G38_2039216</name>
</gene>
<organism evidence="1 2">
    <name type="scientific">Gigaspora rosea</name>
    <dbReference type="NCBI Taxonomy" id="44941"/>
    <lineage>
        <taxon>Eukaryota</taxon>
        <taxon>Fungi</taxon>
        <taxon>Fungi incertae sedis</taxon>
        <taxon>Mucoromycota</taxon>
        <taxon>Glomeromycotina</taxon>
        <taxon>Glomeromycetes</taxon>
        <taxon>Diversisporales</taxon>
        <taxon>Gigasporaceae</taxon>
        <taxon>Gigaspora</taxon>
    </lineage>
</organism>
<protein>
    <submittedName>
        <fullName evidence="1">Uncharacterized protein</fullName>
    </submittedName>
</protein>
<name>A0A397V0W2_9GLOM</name>
<reference evidence="1 2" key="1">
    <citation type="submission" date="2018-06" db="EMBL/GenBank/DDBJ databases">
        <title>Comparative genomics reveals the genomic features of Rhizophagus irregularis, R. cerebriforme, R. diaphanum and Gigaspora rosea, and their symbiotic lifestyle signature.</title>
        <authorList>
            <person name="Morin E."/>
            <person name="San Clemente H."/>
            <person name="Chen E.C.H."/>
            <person name="De La Providencia I."/>
            <person name="Hainaut M."/>
            <person name="Kuo A."/>
            <person name="Kohler A."/>
            <person name="Murat C."/>
            <person name="Tang N."/>
            <person name="Roy S."/>
            <person name="Loubradou J."/>
            <person name="Henrissat B."/>
            <person name="Grigoriev I.V."/>
            <person name="Corradi N."/>
            <person name="Roux C."/>
            <person name="Martin F.M."/>
        </authorList>
    </citation>
    <scope>NUCLEOTIDE SEQUENCE [LARGE SCALE GENOMIC DNA]</scope>
    <source>
        <strain evidence="1 2">DAOM 194757</strain>
    </source>
</reference>
<accession>A0A397V0W2</accession>
<evidence type="ECO:0000313" key="2">
    <source>
        <dbReference type="Proteomes" id="UP000266673"/>
    </source>
</evidence>
<dbReference type="OrthoDB" id="10553541at2759"/>
<dbReference type="EMBL" id="QKWP01000731">
    <property type="protein sequence ID" value="RIB15622.1"/>
    <property type="molecule type" value="Genomic_DNA"/>
</dbReference>
<evidence type="ECO:0000313" key="1">
    <source>
        <dbReference type="EMBL" id="RIB15622.1"/>
    </source>
</evidence>
<proteinExistence type="predicted"/>
<keyword evidence="2" id="KW-1185">Reference proteome</keyword>
<dbReference type="Proteomes" id="UP000266673">
    <property type="component" value="Unassembled WGS sequence"/>
</dbReference>